<dbReference type="SUPFAM" id="SSF103473">
    <property type="entry name" value="MFS general substrate transporter"/>
    <property type="match status" value="1"/>
</dbReference>
<dbReference type="InterPro" id="IPR011701">
    <property type="entry name" value="MFS"/>
</dbReference>
<accession>A0A087UWI2</accession>
<organism evidence="2 3">
    <name type="scientific">Stegodyphus mimosarum</name>
    <name type="common">African social velvet spider</name>
    <dbReference type="NCBI Taxonomy" id="407821"/>
    <lineage>
        <taxon>Eukaryota</taxon>
        <taxon>Metazoa</taxon>
        <taxon>Ecdysozoa</taxon>
        <taxon>Arthropoda</taxon>
        <taxon>Chelicerata</taxon>
        <taxon>Arachnida</taxon>
        <taxon>Araneae</taxon>
        <taxon>Araneomorphae</taxon>
        <taxon>Entelegynae</taxon>
        <taxon>Eresoidea</taxon>
        <taxon>Eresidae</taxon>
        <taxon>Stegodyphus</taxon>
    </lineage>
</organism>
<dbReference type="EMBL" id="KK121997">
    <property type="protein sequence ID" value="KFM81721.1"/>
    <property type="molecule type" value="Genomic_DNA"/>
</dbReference>
<keyword evidence="1" id="KW-0812">Transmembrane</keyword>
<proteinExistence type="predicted"/>
<reference evidence="2 3" key="1">
    <citation type="submission" date="2013-11" db="EMBL/GenBank/DDBJ databases">
        <title>Genome sequencing of Stegodyphus mimosarum.</title>
        <authorList>
            <person name="Bechsgaard J."/>
        </authorList>
    </citation>
    <scope>NUCLEOTIDE SEQUENCE [LARGE SCALE GENOMIC DNA]</scope>
</reference>
<feature type="transmembrane region" description="Helical" evidence="1">
    <location>
        <begin position="138"/>
        <end position="158"/>
    </location>
</feature>
<feature type="non-terminal residue" evidence="2">
    <location>
        <position position="390"/>
    </location>
</feature>
<dbReference type="InterPro" id="IPR036259">
    <property type="entry name" value="MFS_trans_sf"/>
</dbReference>
<dbReference type="OrthoDB" id="6515633at2759"/>
<dbReference type="Pfam" id="PF07690">
    <property type="entry name" value="MFS_1"/>
    <property type="match status" value="1"/>
</dbReference>
<name>A0A087UWI2_STEMI</name>
<evidence type="ECO:0000313" key="3">
    <source>
        <dbReference type="Proteomes" id="UP000054359"/>
    </source>
</evidence>
<keyword evidence="1" id="KW-1133">Transmembrane helix</keyword>
<dbReference type="PANTHER" id="PTHR11360">
    <property type="entry name" value="MONOCARBOXYLATE TRANSPORTER"/>
    <property type="match status" value="1"/>
</dbReference>
<dbReference type="InterPro" id="IPR050327">
    <property type="entry name" value="Proton-linked_MCT"/>
</dbReference>
<evidence type="ECO:0000256" key="1">
    <source>
        <dbReference type="SAM" id="Phobius"/>
    </source>
</evidence>
<gene>
    <name evidence="2" type="ORF">X975_17540</name>
</gene>
<feature type="transmembrane region" description="Helical" evidence="1">
    <location>
        <begin position="113"/>
        <end position="132"/>
    </location>
</feature>
<dbReference type="GO" id="GO:0008028">
    <property type="term" value="F:monocarboxylic acid transmembrane transporter activity"/>
    <property type="evidence" value="ECO:0007669"/>
    <property type="project" value="TreeGrafter"/>
</dbReference>
<dbReference type="PANTHER" id="PTHR11360:SF303">
    <property type="entry name" value="MAJOR FACILITATOR SUPERFAMILY (MFS) PROFILE DOMAIN-CONTAINING PROTEIN"/>
    <property type="match status" value="1"/>
</dbReference>
<sequence>MLWLRNEDVITTADLFRVNDDAQLYDLIIGRYILNEKMLAYGKPDFNSISHFYQMTQFPDNNVQTGPDRGWSWVVAFAACFNSLVLAGIFRTSGVLFVAFINTFGVTREEASWPVVVCISVLNLTGPFSGLLGQKYGIRPVAMAGALIATIGISSCYFTTSLRIITLLFGVVFGIGYGLVSTLMPVIVNFYFLNLRATANGIANSGSCFGSLILPPFFELLISTYGLSGCFLLTGGLVLHIAIASALLRPPPWLEKSRKETRTLQIVSFYRKGATNQDVSCQQLRDVPSYNGHLDVIRTPISVGNGTRTHEKNDLFGYSLNAKSSSGAQYETQLNCTDPSYILEPKSAECDVSESLHNELHNSFEKIPYNQAARINDISGWRNKEFPPSK</sequence>
<dbReference type="Proteomes" id="UP000054359">
    <property type="component" value="Unassembled WGS sequence"/>
</dbReference>
<keyword evidence="3" id="KW-1185">Reference proteome</keyword>
<dbReference type="AlphaFoldDB" id="A0A087UWI2"/>
<feature type="transmembrane region" description="Helical" evidence="1">
    <location>
        <begin position="225"/>
        <end position="248"/>
    </location>
</feature>
<evidence type="ECO:0000313" key="2">
    <source>
        <dbReference type="EMBL" id="KFM81721.1"/>
    </source>
</evidence>
<dbReference type="Gene3D" id="1.20.1250.20">
    <property type="entry name" value="MFS general substrate transporter like domains"/>
    <property type="match status" value="1"/>
</dbReference>
<keyword evidence="1" id="KW-0472">Membrane</keyword>
<feature type="transmembrane region" description="Helical" evidence="1">
    <location>
        <begin position="71"/>
        <end position="101"/>
    </location>
</feature>
<feature type="transmembrane region" description="Helical" evidence="1">
    <location>
        <begin position="165"/>
        <end position="192"/>
    </location>
</feature>
<protein>
    <submittedName>
        <fullName evidence="2">Monocarboxylate transporter 13</fullName>
    </submittedName>
</protein>